<proteinExistence type="predicted"/>
<protein>
    <submittedName>
        <fullName evidence="2">Uncharacterized protein</fullName>
    </submittedName>
</protein>
<gene>
    <name evidence="2" type="ORF">Ciccas_012367</name>
</gene>
<dbReference type="AlphaFoldDB" id="A0ABD2PNM3"/>
<evidence type="ECO:0000256" key="1">
    <source>
        <dbReference type="SAM" id="MobiDB-lite"/>
    </source>
</evidence>
<evidence type="ECO:0000313" key="2">
    <source>
        <dbReference type="EMBL" id="KAL3309091.1"/>
    </source>
</evidence>
<keyword evidence="3" id="KW-1185">Reference proteome</keyword>
<comment type="caution">
    <text evidence="2">The sequence shown here is derived from an EMBL/GenBank/DDBJ whole genome shotgun (WGS) entry which is preliminary data.</text>
</comment>
<dbReference type="Proteomes" id="UP001626550">
    <property type="component" value="Unassembled WGS sequence"/>
</dbReference>
<feature type="non-terminal residue" evidence="2">
    <location>
        <position position="1"/>
    </location>
</feature>
<organism evidence="2 3">
    <name type="scientific">Cichlidogyrus casuarinus</name>
    <dbReference type="NCBI Taxonomy" id="1844966"/>
    <lineage>
        <taxon>Eukaryota</taxon>
        <taxon>Metazoa</taxon>
        <taxon>Spiralia</taxon>
        <taxon>Lophotrochozoa</taxon>
        <taxon>Platyhelminthes</taxon>
        <taxon>Monogenea</taxon>
        <taxon>Monopisthocotylea</taxon>
        <taxon>Dactylogyridea</taxon>
        <taxon>Ancyrocephalidae</taxon>
        <taxon>Cichlidogyrus</taxon>
    </lineage>
</organism>
<feature type="compositionally biased region" description="Basic and acidic residues" evidence="1">
    <location>
        <begin position="158"/>
        <end position="174"/>
    </location>
</feature>
<dbReference type="EMBL" id="JBJKFK010004300">
    <property type="protein sequence ID" value="KAL3309091.1"/>
    <property type="molecule type" value="Genomic_DNA"/>
</dbReference>
<sequence>YQGLPVVEETEDLFHKVFLKDSIEKEETVSLETLLENLLSEISDIRELAVKVLFKILSTLYRKWRTSEAAQFELTKKHFMLCFGFLYKCIVEEWNRSCDTDEEEGDQEQSEENCPVDTLNRSPDRMEEELDQEHPQNKGIVEKLNCSPDRMEEEEYQEQPKETLNRPPIKDRNKQRQQQFMMHDAPDRDEEDEGRRKRKKTK</sequence>
<reference evidence="2 3" key="1">
    <citation type="submission" date="2024-11" db="EMBL/GenBank/DDBJ databases">
        <title>Adaptive evolution of stress response genes in parasites aligns with host niche diversity.</title>
        <authorList>
            <person name="Hahn C."/>
            <person name="Resl P."/>
        </authorList>
    </citation>
    <scope>NUCLEOTIDE SEQUENCE [LARGE SCALE GENOMIC DNA]</scope>
    <source>
        <strain evidence="2">EGGRZ-B1_66</strain>
        <tissue evidence="2">Body</tissue>
    </source>
</reference>
<feature type="compositionally biased region" description="Acidic residues" evidence="1">
    <location>
        <begin position="100"/>
        <end position="111"/>
    </location>
</feature>
<evidence type="ECO:0000313" key="3">
    <source>
        <dbReference type="Proteomes" id="UP001626550"/>
    </source>
</evidence>
<accession>A0ABD2PNM3</accession>
<feature type="region of interest" description="Disordered" evidence="1">
    <location>
        <begin position="100"/>
        <end position="202"/>
    </location>
</feature>
<name>A0ABD2PNM3_9PLAT</name>